<protein>
    <recommendedName>
        <fullName evidence="2">Nephrocystin 3-like N-terminal domain-containing protein</fullName>
    </recommendedName>
</protein>
<dbReference type="SUPFAM" id="SSF48403">
    <property type="entry name" value="Ankyrin repeat"/>
    <property type="match status" value="1"/>
</dbReference>
<sequence>MCGCAPVKLWYIKAARGSLRNQELRQEREQDTPSFIINDTGLSVLHDTEDPIADIVFVHGLQGHPRDTWTCDRPTQLGPQVLGGSAGHSHRLKKLFSRKQRTGLEDAHKVQAETIYWPLDFLAGDCVNSRILTWGYDSKVSIFFGGAASQSNIRAHAQNLLRALMVERLNSQGRRIIFIAHSLGGIIVKDVLCHAALSDKDPLLFDIYTSTEAILFLGTPHRGSSHADTAEILRRIVSASGFDAPDQNIRALQINGAELERIHGYFMKLYEQQDRYPFKVITFQEGKGLAGTSRLNLNKRIVEPFSSSITGTEPTYTINANHMSMCRFQSKSDEGYRQILGEVLIIISEIQREAKAAKSEKDKNPADLVASSPSQTTASTAYSLNDVERHCVVLLTQNTSNAADYKSSLPSRVEGTCQWILSNSQFRDWSLQQETCLLWISGYPGSGKTILSAYLLDHLDAAASPNLQTTLCYFFCDGKIETQRDGTAILRSLIHHLVVRCRSLIKYVKRAYDIQGPQLDRNFSALWKVFLAISSDRRVRPISVIIDAIDECEDITRDRLLAEVSTLISTPSAIRSRPSCVKFLVTSRPQFGHQYTSNILQIDSTLENVDRDLRLVIRSKVEGIVRRTACGPDVRAYIENALYSKADRTFLWVHLVLRILEAELSASQAKFKLIVDQLPKTLAETYERFLYGISTEHQHHARQLLHLVVGSLRPLTLAEMRVLLAIQDHHRTLESMEEDALFNIQAYIERVLGPLVRIWDAQIYLVHQSLKDFLLSLSTESSHPLSATFGIDPSEASSVLARTCITYLLLDNFEHDIYAPSTHEVSPISDVDSPTGKGSIQQFWDSMNLGDDTLFNDPAELEADACARIAQQYALFDYAARYWPRHFLSVCPRYLPALQNSALILSDTSSFHGLNWFRYYWLQSEINLSRPENFSPMVTASYFGHITSLKAVLLKALPIGAGMGEHSIYWASRMGHYAIVDLLLAQGVSPDIEAVDGQTCLTAAVQFNHVNVVGRLLEDEGLLARHKCYRVNYAARGGRTPLSIAAGNGFVEIVGKLLRHPRIQPDIEDSNKWTPLFWSISGKHLDVLQLLLRDERISVNHLDKFGRNVLSWAASEGEHEMVKYLMSLNHINAHEPDQKGRTALSWAAGSGHLQTTAYLRRRIDVSTKDNEGRNALSWACSGCHPSVVEYLIKYDPEGVDEADTIGWTPLAWSLFENCPRVVQLLLDSGLVDVNKKDHGGRTALAWAASYGYLDVVQLLLKAKGIHVDSRAISCASRHPDILKLLQEHVE</sequence>
<name>A0A0C3GI95_OIDMZ</name>
<dbReference type="InterPro" id="IPR027417">
    <property type="entry name" value="P-loop_NTPase"/>
</dbReference>
<dbReference type="SUPFAM" id="SSF53474">
    <property type="entry name" value="alpha/beta-Hydrolases"/>
    <property type="match status" value="1"/>
</dbReference>
<evidence type="ECO:0000313" key="4">
    <source>
        <dbReference type="Proteomes" id="UP000054321"/>
    </source>
</evidence>
<evidence type="ECO:0000259" key="2">
    <source>
        <dbReference type="Pfam" id="PF24883"/>
    </source>
</evidence>
<proteinExistence type="predicted"/>
<dbReference type="EMBL" id="KN832885">
    <property type="protein sequence ID" value="KIM95865.1"/>
    <property type="molecule type" value="Genomic_DNA"/>
</dbReference>
<dbReference type="InterPro" id="IPR029058">
    <property type="entry name" value="AB_hydrolase_fold"/>
</dbReference>
<keyword evidence="4" id="KW-1185">Reference proteome</keyword>
<dbReference type="InterPro" id="IPR036770">
    <property type="entry name" value="Ankyrin_rpt-contain_sf"/>
</dbReference>
<dbReference type="HOGENOM" id="CLU_000288_34_1_1"/>
<feature type="domain" description="Nephrocystin 3-like N-terminal" evidence="2">
    <location>
        <begin position="415"/>
        <end position="588"/>
    </location>
</feature>
<dbReference type="InterPro" id="IPR056884">
    <property type="entry name" value="NPHP3-like_N"/>
</dbReference>
<evidence type="ECO:0000256" key="1">
    <source>
        <dbReference type="ARBA" id="ARBA00022737"/>
    </source>
</evidence>
<accession>A0A0C3GI95</accession>
<organism evidence="3 4">
    <name type="scientific">Oidiodendron maius (strain Zn)</name>
    <dbReference type="NCBI Taxonomy" id="913774"/>
    <lineage>
        <taxon>Eukaryota</taxon>
        <taxon>Fungi</taxon>
        <taxon>Dikarya</taxon>
        <taxon>Ascomycota</taxon>
        <taxon>Pezizomycotina</taxon>
        <taxon>Leotiomycetes</taxon>
        <taxon>Leotiomycetes incertae sedis</taxon>
        <taxon>Myxotrichaceae</taxon>
        <taxon>Oidiodendron</taxon>
    </lineage>
</organism>
<dbReference type="InterPro" id="IPR002110">
    <property type="entry name" value="Ankyrin_rpt"/>
</dbReference>
<dbReference type="Pfam" id="PF24883">
    <property type="entry name" value="NPHP3_N"/>
    <property type="match status" value="1"/>
</dbReference>
<evidence type="ECO:0000313" key="3">
    <source>
        <dbReference type="EMBL" id="KIM95865.1"/>
    </source>
</evidence>
<dbReference type="Pfam" id="PF12796">
    <property type="entry name" value="Ank_2"/>
    <property type="match status" value="3"/>
</dbReference>
<dbReference type="PANTHER" id="PTHR10039">
    <property type="entry name" value="AMELOGENIN"/>
    <property type="match status" value="1"/>
</dbReference>
<gene>
    <name evidence="3" type="ORF">OIDMADRAFT_183350</name>
</gene>
<dbReference type="Gene3D" id="3.40.50.1820">
    <property type="entry name" value="alpha/beta hydrolase"/>
    <property type="match status" value="1"/>
</dbReference>
<dbReference type="Gene3D" id="1.25.40.20">
    <property type="entry name" value="Ankyrin repeat-containing domain"/>
    <property type="match status" value="1"/>
</dbReference>
<dbReference type="STRING" id="913774.A0A0C3GI95"/>
<keyword evidence="1" id="KW-0677">Repeat</keyword>
<reference evidence="4" key="2">
    <citation type="submission" date="2015-01" db="EMBL/GenBank/DDBJ databases">
        <title>Evolutionary Origins and Diversification of the Mycorrhizal Mutualists.</title>
        <authorList>
            <consortium name="DOE Joint Genome Institute"/>
            <consortium name="Mycorrhizal Genomics Consortium"/>
            <person name="Kohler A."/>
            <person name="Kuo A."/>
            <person name="Nagy L.G."/>
            <person name="Floudas D."/>
            <person name="Copeland A."/>
            <person name="Barry K.W."/>
            <person name="Cichocki N."/>
            <person name="Veneault-Fourrey C."/>
            <person name="LaButti K."/>
            <person name="Lindquist E.A."/>
            <person name="Lipzen A."/>
            <person name="Lundell T."/>
            <person name="Morin E."/>
            <person name="Murat C."/>
            <person name="Riley R."/>
            <person name="Ohm R."/>
            <person name="Sun H."/>
            <person name="Tunlid A."/>
            <person name="Henrissat B."/>
            <person name="Grigoriev I.V."/>
            <person name="Hibbett D.S."/>
            <person name="Martin F."/>
        </authorList>
    </citation>
    <scope>NUCLEOTIDE SEQUENCE [LARGE SCALE GENOMIC DNA]</scope>
    <source>
        <strain evidence="4">Zn</strain>
    </source>
</reference>
<reference evidence="3 4" key="1">
    <citation type="submission" date="2014-04" db="EMBL/GenBank/DDBJ databases">
        <authorList>
            <consortium name="DOE Joint Genome Institute"/>
            <person name="Kuo A."/>
            <person name="Martino E."/>
            <person name="Perotto S."/>
            <person name="Kohler A."/>
            <person name="Nagy L.G."/>
            <person name="Floudas D."/>
            <person name="Copeland A."/>
            <person name="Barry K.W."/>
            <person name="Cichocki N."/>
            <person name="Veneault-Fourrey C."/>
            <person name="LaButti K."/>
            <person name="Lindquist E.A."/>
            <person name="Lipzen A."/>
            <person name="Lundell T."/>
            <person name="Morin E."/>
            <person name="Murat C."/>
            <person name="Sun H."/>
            <person name="Tunlid A."/>
            <person name="Henrissat B."/>
            <person name="Grigoriev I.V."/>
            <person name="Hibbett D.S."/>
            <person name="Martin F."/>
            <person name="Nordberg H.P."/>
            <person name="Cantor M.N."/>
            <person name="Hua S.X."/>
        </authorList>
    </citation>
    <scope>NUCLEOTIDE SEQUENCE [LARGE SCALE GENOMIC DNA]</scope>
    <source>
        <strain evidence="3 4">Zn</strain>
    </source>
</reference>
<dbReference type="OrthoDB" id="163438at2759"/>
<dbReference type="SMART" id="SM00248">
    <property type="entry name" value="ANK"/>
    <property type="match status" value="10"/>
</dbReference>
<dbReference type="Gene3D" id="3.40.50.300">
    <property type="entry name" value="P-loop containing nucleotide triphosphate hydrolases"/>
    <property type="match status" value="1"/>
</dbReference>
<dbReference type="SUPFAM" id="SSF52540">
    <property type="entry name" value="P-loop containing nucleoside triphosphate hydrolases"/>
    <property type="match status" value="1"/>
</dbReference>
<dbReference type="InParanoid" id="A0A0C3GI95"/>
<dbReference type="Pfam" id="PF00023">
    <property type="entry name" value="Ank"/>
    <property type="match status" value="1"/>
</dbReference>
<dbReference type="Proteomes" id="UP000054321">
    <property type="component" value="Unassembled WGS sequence"/>
</dbReference>